<keyword evidence="1" id="KW-1133">Transmembrane helix</keyword>
<protein>
    <submittedName>
        <fullName evidence="2">Uncharacterized protein</fullName>
    </submittedName>
</protein>
<evidence type="ECO:0000313" key="2">
    <source>
        <dbReference type="EMBL" id="MFC5725014.1"/>
    </source>
</evidence>
<organism evidence="2 3">
    <name type="scientific">Streptomyces gamaensis</name>
    <dbReference type="NCBI Taxonomy" id="1763542"/>
    <lineage>
        <taxon>Bacteria</taxon>
        <taxon>Bacillati</taxon>
        <taxon>Actinomycetota</taxon>
        <taxon>Actinomycetes</taxon>
        <taxon>Kitasatosporales</taxon>
        <taxon>Streptomycetaceae</taxon>
        <taxon>Streptomyces</taxon>
    </lineage>
</organism>
<accession>A0ABW0ZBZ0</accession>
<dbReference type="Proteomes" id="UP001596083">
    <property type="component" value="Unassembled WGS sequence"/>
</dbReference>
<reference evidence="3" key="1">
    <citation type="journal article" date="2019" name="Int. J. Syst. Evol. Microbiol.">
        <title>The Global Catalogue of Microorganisms (GCM) 10K type strain sequencing project: providing services to taxonomists for standard genome sequencing and annotation.</title>
        <authorList>
            <consortium name="The Broad Institute Genomics Platform"/>
            <consortium name="The Broad Institute Genome Sequencing Center for Infectious Disease"/>
            <person name="Wu L."/>
            <person name="Ma J."/>
        </authorList>
    </citation>
    <scope>NUCLEOTIDE SEQUENCE [LARGE SCALE GENOMIC DNA]</scope>
    <source>
        <strain evidence="3">CGMCC 4.7304</strain>
    </source>
</reference>
<proteinExistence type="predicted"/>
<name>A0ABW0ZBZ0_9ACTN</name>
<keyword evidence="1" id="KW-0812">Transmembrane</keyword>
<evidence type="ECO:0000256" key="1">
    <source>
        <dbReference type="SAM" id="Phobius"/>
    </source>
</evidence>
<comment type="caution">
    <text evidence="2">The sequence shown here is derived from an EMBL/GenBank/DDBJ whole genome shotgun (WGS) entry which is preliminary data.</text>
</comment>
<dbReference type="RefSeq" id="WP_390321753.1">
    <property type="nucleotide sequence ID" value="NZ_JBHSPB010000043.1"/>
</dbReference>
<feature type="transmembrane region" description="Helical" evidence="1">
    <location>
        <begin position="24"/>
        <end position="47"/>
    </location>
</feature>
<dbReference type="EMBL" id="JBHSPB010000043">
    <property type="protein sequence ID" value="MFC5725014.1"/>
    <property type="molecule type" value="Genomic_DNA"/>
</dbReference>
<gene>
    <name evidence="2" type="ORF">ACFP1Z_33220</name>
</gene>
<sequence>MSKKSSDALTPVSQATRGTRRRRLALVVIPITLLVAGAAAFLATGGYTQWQDQRSLDNACRGLLPQSALKTLMGTDRLHEANDKSVKSRTSIGWLDSCSIEARSGGSTDFSIAWGENAGLALSILNRHDSGPDPGIAVPIGHGWSGTMKWDRESAESSVILACPTTGKSLLVSVNSLKTHGAFDTPTRFGALAQVAIETATAAANKLRCSAQLGSPVRAIDLPLEVRRHPIPLSQAQGSCRMLRSLEPALMDQGVRGVVETPINNSLVEDCSLTNTEGEPLYHLTAYYGPYARDVPNTRAWAETEPAGINEKAGIAWATAECARFFGPARFTSGILYRSTGERSAPANPELQRQLVRAFSGDAVERHGCSETSQP</sequence>
<keyword evidence="1" id="KW-0472">Membrane</keyword>
<keyword evidence="3" id="KW-1185">Reference proteome</keyword>
<evidence type="ECO:0000313" key="3">
    <source>
        <dbReference type="Proteomes" id="UP001596083"/>
    </source>
</evidence>